<evidence type="ECO:0000256" key="3">
    <source>
        <dbReference type="ARBA" id="ARBA00022679"/>
    </source>
</evidence>
<evidence type="ECO:0000313" key="9">
    <source>
        <dbReference type="Proteomes" id="UP000199308"/>
    </source>
</evidence>
<dbReference type="OrthoDB" id="9796919at2"/>
<keyword evidence="9" id="KW-1185">Reference proteome</keyword>
<dbReference type="RefSeq" id="WP_093327742.1">
    <property type="nucleotide sequence ID" value="NZ_AP027363.1"/>
</dbReference>
<comment type="function">
    <text evidence="5 6">Acetylates the N-terminal alanine of ribosomal protein bS18.</text>
</comment>
<accession>A0A1I0AHZ5</accession>
<dbReference type="Proteomes" id="UP000199308">
    <property type="component" value="Unassembled WGS sequence"/>
</dbReference>
<evidence type="ECO:0000256" key="1">
    <source>
        <dbReference type="ARBA" id="ARBA00005395"/>
    </source>
</evidence>
<dbReference type="SUPFAM" id="SSF55729">
    <property type="entry name" value="Acyl-CoA N-acyltransferases (Nat)"/>
    <property type="match status" value="1"/>
</dbReference>
<feature type="binding site" evidence="5">
    <location>
        <position position="108"/>
    </location>
    <ligand>
        <name>acetyl-CoA</name>
        <dbReference type="ChEBI" id="CHEBI:57288"/>
    </ligand>
</feature>
<evidence type="ECO:0000256" key="2">
    <source>
        <dbReference type="ARBA" id="ARBA00022490"/>
    </source>
</evidence>
<name>A0A1I0AHZ5_THASX</name>
<keyword evidence="3 5" id="KW-0808">Transferase</keyword>
<dbReference type="InterPro" id="IPR043690">
    <property type="entry name" value="RimI"/>
</dbReference>
<keyword evidence="8" id="KW-0689">Ribosomal protein</keyword>
<comment type="similarity">
    <text evidence="1 5 6">Belongs to the acetyltransferase family. RimI subfamily.</text>
</comment>
<comment type="subcellular location">
    <subcellularLocation>
        <location evidence="5 6">Cytoplasm</location>
    </subcellularLocation>
</comment>
<dbReference type="HAMAP" id="MF_02210">
    <property type="entry name" value="RimI"/>
    <property type="match status" value="1"/>
</dbReference>
<dbReference type="GO" id="GO:0008999">
    <property type="term" value="F:protein-N-terminal-alanine acetyltransferase activity"/>
    <property type="evidence" value="ECO:0007669"/>
    <property type="project" value="UniProtKB-UniRule"/>
</dbReference>
<comment type="catalytic activity">
    <reaction evidence="5 6">
        <text>N-terminal L-alanyl-[ribosomal protein bS18] + acetyl-CoA = N-terminal N(alpha)-acetyl-L-alanyl-[ribosomal protein bS18] + CoA + H(+)</text>
        <dbReference type="Rhea" id="RHEA:43756"/>
        <dbReference type="Rhea" id="RHEA-COMP:10676"/>
        <dbReference type="Rhea" id="RHEA-COMP:10677"/>
        <dbReference type="ChEBI" id="CHEBI:15378"/>
        <dbReference type="ChEBI" id="CHEBI:57287"/>
        <dbReference type="ChEBI" id="CHEBI:57288"/>
        <dbReference type="ChEBI" id="CHEBI:64718"/>
        <dbReference type="ChEBI" id="CHEBI:83683"/>
        <dbReference type="EC" id="2.3.1.266"/>
    </reaction>
</comment>
<comment type="caution">
    <text evidence="5">Lacks conserved residue(s) required for the propagation of feature annotation.</text>
</comment>
<keyword evidence="4 5" id="KW-0012">Acyltransferase</keyword>
<reference evidence="8 9" key="1">
    <citation type="submission" date="2016-10" db="EMBL/GenBank/DDBJ databases">
        <authorList>
            <person name="de Groot N.N."/>
        </authorList>
    </citation>
    <scope>NUCLEOTIDE SEQUENCE [LARGE SCALE GENOMIC DNA]</scope>
    <source>
        <strain evidence="8 9">DSM 19706</strain>
    </source>
</reference>
<dbReference type="InterPro" id="IPR000182">
    <property type="entry name" value="GNAT_dom"/>
</dbReference>
<dbReference type="Gene3D" id="3.40.630.30">
    <property type="match status" value="1"/>
</dbReference>
<organism evidence="8 9">
    <name type="scientific">Thalassotalea agarivorans</name>
    <name type="common">Thalassomonas agarivorans</name>
    <dbReference type="NCBI Taxonomy" id="349064"/>
    <lineage>
        <taxon>Bacteria</taxon>
        <taxon>Pseudomonadati</taxon>
        <taxon>Pseudomonadota</taxon>
        <taxon>Gammaproteobacteria</taxon>
        <taxon>Alteromonadales</taxon>
        <taxon>Colwelliaceae</taxon>
        <taxon>Thalassotalea</taxon>
    </lineage>
</organism>
<evidence type="ECO:0000256" key="5">
    <source>
        <dbReference type="HAMAP-Rule" id="MF_02210"/>
    </source>
</evidence>
<protein>
    <recommendedName>
        <fullName evidence="5 6">[Ribosomal protein bS18]-alanine N-acetyltransferase</fullName>
        <ecNumber evidence="5 6">2.3.1.266</ecNumber>
    </recommendedName>
</protein>
<dbReference type="GO" id="GO:0005737">
    <property type="term" value="C:cytoplasm"/>
    <property type="evidence" value="ECO:0007669"/>
    <property type="project" value="UniProtKB-SubCell"/>
</dbReference>
<feature type="active site" description="Proton donor" evidence="5">
    <location>
        <position position="115"/>
    </location>
</feature>
<dbReference type="EC" id="2.3.1.266" evidence="5 6"/>
<dbReference type="PANTHER" id="PTHR43420:SF51">
    <property type="entry name" value="PEPTIDYL-LYSINE N-ACETYLTRANSFERASE YIAC"/>
    <property type="match status" value="1"/>
</dbReference>
<dbReference type="PANTHER" id="PTHR43420">
    <property type="entry name" value="ACETYLTRANSFERASE"/>
    <property type="match status" value="1"/>
</dbReference>
<dbReference type="PROSITE" id="PS51186">
    <property type="entry name" value="GNAT"/>
    <property type="match status" value="1"/>
</dbReference>
<dbReference type="AlphaFoldDB" id="A0A1I0AHZ5"/>
<dbReference type="EMBL" id="FOHK01000003">
    <property type="protein sequence ID" value="SES93830.1"/>
    <property type="molecule type" value="Genomic_DNA"/>
</dbReference>
<evidence type="ECO:0000256" key="4">
    <source>
        <dbReference type="ARBA" id="ARBA00023315"/>
    </source>
</evidence>
<dbReference type="Pfam" id="PF00583">
    <property type="entry name" value="Acetyltransf_1"/>
    <property type="match status" value="1"/>
</dbReference>
<evidence type="ECO:0000313" key="8">
    <source>
        <dbReference type="EMBL" id="SES93830.1"/>
    </source>
</evidence>
<dbReference type="InterPro" id="IPR016181">
    <property type="entry name" value="Acyl_CoA_acyltransferase"/>
</dbReference>
<sequence>MLSFHPITPAELDEIMAIENQCHSHPWSENTMLSCIGGRYFGELAKREEHAVGFYIAEYIAGESTLMDICIAPASQGKGLGKSLLKQFEQQAELMGAQTLFLEVRASNTAALLMYINNGFVEVGRRTGYYPKEVGFEDAIVMQKVIE</sequence>
<dbReference type="InterPro" id="IPR006464">
    <property type="entry name" value="AcTrfase_RimI/Ard1"/>
</dbReference>
<evidence type="ECO:0000256" key="6">
    <source>
        <dbReference type="RuleBase" id="RU363094"/>
    </source>
</evidence>
<dbReference type="CDD" id="cd04301">
    <property type="entry name" value="NAT_SF"/>
    <property type="match status" value="1"/>
</dbReference>
<feature type="active site" description="Proton acceptor" evidence="5">
    <location>
        <position position="103"/>
    </location>
</feature>
<proteinExistence type="inferred from homology"/>
<evidence type="ECO:0000259" key="7">
    <source>
        <dbReference type="PROSITE" id="PS51186"/>
    </source>
</evidence>
<dbReference type="InterPro" id="IPR050680">
    <property type="entry name" value="YpeA/RimI_acetyltransf"/>
</dbReference>
<keyword evidence="2 5" id="KW-0963">Cytoplasm</keyword>
<gene>
    <name evidence="5" type="primary">rimI</name>
    <name evidence="8" type="ORF">SAMN05660429_00712</name>
</gene>
<dbReference type="NCBIfam" id="TIGR01575">
    <property type="entry name" value="rimI"/>
    <property type="match status" value="1"/>
</dbReference>
<dbReference type="STRING" id="349064.SAMN05660429_00712"/>
<feature type="domain" description="N-acetyltransferase" evidence="7">
    <location>
        <begin position="2"/>
        <end position="147"/>
    </location>
</feature>
<keyword evidence="8" id="KW-0687">Ribonucleoprotein</keyword>
<dbReference type="GO" id="GO:0005840">
    <property type="term" value="C:ribosome"/>
    <property type="evidence" value="ECO:0007669"/>
    <property type="project" value="UniProtKB-KW"/>
</dbReference>